<dbReference type="GO" id="GO:0051286">
    <property type="term" value="C:cell tip"/>
    <property type="evidence" value="ECO:0007669"/>
    <property type="project" value="TreeGrafter"/>
</dbReference>
<dbReference type="GO" id="GO:0030950">
    <property type="term" value="P:establishment or maintenance of actin cytoskeleton polarity"/>
    <property type="evidence" value="ECO:0007669"/>
    <property type="project" value="TreeGrafter"/>
</dbReference>
<name>L8X644_THACA</name>
<dbReference type="HOGENOM" id="CLU_578936_0_0_1"/>
<dbReference type="STRING" id="983506.L8X644"/>
<dbReference type="InterPro" id="IPR053039">
    <property type="entry name" value="Polarity_Bud-Selection_Reg"/>
</dbReference>
<dbReference type="GO" id="GO:0008104">
    <property type="term" value="P:intracellular protein localization"/>
    <property type="evidence" value="ECO:0007669"/>
    <property type="project" value="TreeGrafter"/>
</dbReference>
<evidence type="ECO:0000313" key="3">
    <source>
        <dbReference type="Proteomes" id="UP000011668"/>
    </source>
</evidence>
<sequence>MVFDPHTEAIVPRGTLQHRSQSGIVASPGISQTQRRKVLNFPKNTTVAEVIEAGLERFGILEGVVEGGDDVEEKMTKRRSHSRVRYGLAVLNEGHGAKVLDAFVKQPIMRVIDRRSADAKRRSADSTMLLAGVEDIQQDDPVFILRRVAGARNSYRSSTSRYSAPLDELALQQLATQRESVSDASVVSDKEPQQQAPAHQMTPKEIIAAQRAASRANQRAVVTTQANSERGVDVLLPDRATLRSTRARTDDRMRYSYVLPDGEAYDISEIVERELRGNQSPSGTRVASSEGGDLLEGVMETPRNVMEEKLDRVLNKIRDDKSNGRLGINISAQARQSPSGTSRSSHHRHGSDSSPRLGSSPHQDSDASHYYNGRSPVTPPTTVEARGPGRPVLLRDNFGISELMAVIELSAALRKPAPRPGLSPIDELLFGPNLTIGEIHPSLRDIYEPTFREMQDVDRQLDELLHATFRAS</sequence>
<organism evidence="2 3">
    <name type="scientific">Thanatephorus cucumeris (strain AG1-IA)</name>
    <name type="common">Rice sheath blight fungus</name>
    <name type="synonym">Rhizoctonia solani</name>
    <dbReference type="NCBI Taxonomy" id="983506"/>
    <lineage>
        <taxon>Eukaryota</taxon>
        <taxon>Fungi</taxon>
        <taxon>Dikarya</taxon>
        <taxon>Basidiomycota</taxon>
        <taxon>Agaricomycotina</taxon>
        <taxon>Agaricomycetes</taxon>
        <taxon>Cantharellales</taxon>
        <taxon>Ceratobasidiaceae</taxon>
        <taxon>Rhizoctonia</taxon>
        <taxon>Rhizoctonia solani AG-1</taxon>
    </lineage>
</organism>
<keyword evidence="3" id="KW-1185">Reference proteome</keyword>
<protein>
    <submittedName>
        <fullName evidence="2">RA domain-containing protein</fullName>
    </submittedName>
</protein>
<comment type="caution">
    <text evidence="2">The sequence shown here is derived from an EMBL/GenBank/DDBJ whole genome shotgun (WGS) entry which is preliminary data.</text>
</comment>
<accession>L8X644</accession>
<dbReference type="OrthoDB" id="15425at2759"/>
<dbReference type="Proteomes" id="UP000011668">
    <property type="component" value="Unassembled WGS sequence"/>
</dbReference>
<gene>
    <name evidence="2" type="ORF">AG1IA_00293</name>
</gene>
<dbReference type="GO" id="GO:0015630">
    <property type="term" value="C:microtubule cytoskeleton"/>
    <property type="evidence" value="ECO:0007669"/>
    <property type="project" value="TreeGrafter"/>
</dbReference>
<dbReference type="PANTHER" id="PTHR47775">
    <property type="entry name" value="BUD SITE SELECTION PROTEIN 14"/>
    <property type="match status" value="1"/>
</dbReference>
<feature type="region of interest" description="Disordered" evidence="1">
    <location>
        <begin position="322"/>
        <end position="390"/>
    </location>
</feature>
<dbReference type="EMBL" id="AFRT01000050">
    <property type="protein sequence ID" value="ELU45670.1"/>
    <property type="molecule type" value="Genomic_DNA"/>
</dbReference>
<evidence type="ECO:0000256" key="1">
    <source>
        <dbReference type="SAM" id="MobiDB-lite"/>
    </source>
</evidence>
<feature type="region of interest" description="Disordered" evidence="1">
    <location>
        <begin position="180"/>
        <end position="201"/>
    </location>
</feature>
<proteinExistence type="predicted"/>
<evidence type="ECO:0000313" key="2">
    <source>
        <dbReference type="EMBL" id="ELU45670.1"/>
    </source>
</evidence>
<dbReference type="AlphaFoldDB" id="L8X644"/>
<dbReference type="PANTHER" id="PTHR47775:SF1">
    <property type="entry name" value="BUD SITE SELECTION PROTEIN 14"/>
    <property type="match status" value="1"/>
</dbReference>
<reference evidence="2 3" key="1">
    <citation type="journal article" date="2013" name="Nat. Commun.">
        <title>The evolution and pathogenic mechanisms of the rice sheath blight pathogen.</title>
        <authorList>
            <person name="Zheng A."/>
            <person name="Lin R."/>
            <person name="Xu L."/>
            <person name="Qin P."/>
            <person name="Tang C."/>
            <person name="Ai P."/>
            <person name="Zhang D."/>
            <person name="Liu Y."/>
            <person name="Sun Z."/>
            <person name="Feng H."/>
            <person name="Wang Y."/>
            <person name="Chen Y."/>
            <person name="Liang X."/>
            <person name="Fu R."/>
            <person name="Li Q."/>
            <person name="Zhang J."/>
            <person name="Yu X."/>
            <person name="Xie Z."/>
            <person name="Ding L."/>
            <person name="Guan P."/>
            <person name="Tang J."/>
            <person name="Liang Y."/>
            <person name="Wang S."/>
            <person name="Deng Q."/>
            <person name="Li S."/>
            <person name="Zhu J."/>
            <person name="Wang L."/>
            <person name="Liu H."/>
            <person name="Li P."/>
        </authorList>
    </citation>
    <scope>NUCLEOTIDE SEQUENCE [LARGE SCALE GENOMIC DNA]</scope>
    <source>
        <strain evidence="3">AG-1 IA</strain>
    </source>
</reference>